<evidence type="ECO:0000256" key="1">
    <source>
        <dbReference type="ARBA" id="ARBA00008031"/>
    </source>
</evidence>
<dbReference type="InterPro" id="IPR029065">
    <property type="entry name" value="Enolase_C-like"/>
</dbReference>
<keyword evidence="2" id="KW-0479">Metal-binding</keyword>
<evidence type="ECO:0000313" key="4">
    <source>
        <dbReference type="EMBL" id="AJT42521.1"/>
    </source>
</evidence>
<comment type="similarity">
    <text evidence="1">Belongs to the mandelate racemase/muconate lactonizing enzyme family.</text>
</comment>
<evidence type="ECO:0000313" key="5">
    <source>
        <dbReference type="Proteomes" id="UP000061839"/>
    </source>
</evidence>
<dbReference type="InterPro" id="IPR034593">
    <property type="entry name" value="DgoD-like"/>
</dbReference>
<dbReference type="GO" id="GO:0046872">
    <property type="term" value="F:metal ion binding"/>
    <property type="evidence" value="ECO:0007669"/>
    <property type="project" value="UniProtKB-KW"/>
</dbReference>
<dbReference type="Pfam" id="PF13378">
    <property type="entry name" value="MR_MLE_C"/>
    <property type="match status" value="1"/>
</dbReference>
<accession>A0A0D4C2E6</accession>
<dbReference type="InterPro" id="IPR029017">
    <property type="entry name" value="Enolase-like_N"/>
</dbReference>
<keyword evidence="5" id="KW-1185">Reference proteome</keyword>
<dbReference type="KEGG" id="ari:UM93_15345"/>
<dbReference type="EMBL" id="CP011005">
    <property type="protein sequence ID" value="AJT42521.1"/>
    <property type="molecule type" value="Genomic_DNA"/>
</dbReference>
<dbReference type="STRING" id="1618207.UM93_15345"/>
<sequence>MAELKTTVSVSLEPFKLEREFRVSHAVTSQVHLLHLVLTGPDGSAGSGEISADSAFDQNAELIAQEARDIVEQGFSESELSEVAEIEKALGSWRGRVSGPALLLAEMALLDRCARLRDESTWEVLRLPEPGKIQLLHTVPIGEDASVRQRPLKVKVGGAHDLEVIESLQGQAGPIMLDVNEGWDRDAWQKLSAAVQSLAPAVLEDPTKDETLLEEIKESLPSTSIVLDESIHDQRDIERALRIGVGANVKIMRMGGLFPAIQSLQRLRQNGRTSMLGSFLEPANAVAYAAQLNALADWTDLDGHFWISGDQPTMQYWLDSSRSGNPVIDYRKYEQHA</sequence>
<dbReference type="SUPFAM" id="SSF54826">
    <property type="entry name" value="Enolase N-terminal domain-like"/>
    <property type="match status" value="1"/>
</dbReference>
<reference evidence="4 5" key="1">
    <citation type="journal article" date="2015" name="Genome Announc.">
        <title>Complete Genome Sequencing of Protease-Producing Novel Arthrobacter sp. Strain IHBB 11108 Using PacBio Single-Molecule Real-Time Sequencing Technology.</title>
        <authorList>
            <person name="Kiran S."/>
            <person name="Swarnkar M.K."/>
            <person name="Pal M."/>
            <person name="Thakur R."/>
            <person name="Tewari R."/>
            <person name="Singh A.K."/>
            <person name="Gulati A."/>
        </authorList>
    </citation>
    <scope>NUCLEOTIDE SEQUENCE [LARGE SCALE GENOMIC DNA]</scope>
    <source>
        <strain evidence="4 5">IHBB 11108</strain>
    </source>
</reference>
<gene>
    <name evidence="4" type="ORF">UM93_15345</name>
</gene>
<dbReference type="HOGENOM" id="CLU_030273_4_3_11"/>
<dbReference type="InterPro" id="IPR036849">
    <property type="entry name" value="Enolase-like_C_sf"/>
</dbReference>
<organism evidence="4 5">
    <name type="scientific">Psychromicrobium lacuslunae</name>
    <dbReference type="NCBI Taxonomy" id="1618207"/>
    <lineage>
        <taxon>Bacteria</taxon>
        <taxon>Bacillati</taxon>
        <taxon>Actinomycetota</taxon>
        <taxon>Actinomycetes</taxon>
        <taxon>Micrococcales</taxon>
        <taxon>Micrococcaceae</taxon>
        <taxon>Psychromicrobium</taxon>
    </lineage>
</organism>
<dbReference type="PANTHER" id="PTHR48080:SF3">
    <property type="entry name" value="ENOLASE SUPERFAMILY MEMBER DDB_G0284701"/>
    <property type="match status" value="1"/>
</dbReference>
<dbReference type="Gene3D" id="3.30.390.10">
    <property type="entry name" value="Enolase-like, N-terminal domain"/>
    <property type="match status" value="1"/>
</dbReference>
<dbReference type="SUPFAM" id="SSF51604">
    <property type="entry name" value="Enolase C-terminal domain-like"/>
    <property type="match status" value="1"/>
</dbReference>
<dbReference type="Gene3D" id="3.20.20.120">
    <property type="entry name" value="Enolase-like C-terminal domain"/>
    <property type="match status" value="1"/>
</dbReference>
<name>A0A0D4C2E6_9MICC</name>
<evidence type="ECO:0000256" key="2">
    <source>
        <dbReference type="ARBA" id="ARBA00022723"/>
    </source>
</evidence>
<protein>
    <recommendedName>
        <fullName evidence="3">Enolase C-terminal domain-containing protein</fullName>
    </recommendedName>
</protein>
<dbReference type="AlphaFoldDB" id="A0A0D4C2E6"/>
<proteinExistence type="inferred from homology"/>
<feature type="domain" description="Enolase C-terminal" evidence="3">
    <location>
        <begin position="151"/>
        <end position="296"/>
    </location>
</feature>
<dbReference type="PANTHER" id="PTHR48080">
    <property type="entry name" value="D-GALACTONATE DEHYDRATASE-RELATED"/>
    <property type="match status" value="1"/>
</dbReference>
<evidence type="ECO:0000259" key="3">
    <source>
        <dbReference type="Pfam" id="PF13378"/>
    </source>
</evidence>
<dbReference type="PATRIC" id="fig|1618207.4.peg.3122"/>
<dbReference type="Proteomes" id="UP000061839">
    <property type="component" value="Chromosome"/>
</dbReference>